<feature type="non-terminal residue" evidence="2">
    <location>
        <position position="180"/>
    </location>
</feature>
<name>A0A0C9UHY8_SPHS4</name>
<dbReference type="EMBL" id="KN837441">
    <property type="protein sequence ID" value="KIJ24996.1"/>
    <property type="molecule type" value="Genomic_DNA"/>
</dbReference>
<dbReference type="AlphaFoldDB" id="A0A0C9UHY8"/>
<proteinExistence type="predicted"/>
<gene>
    <name evidence="2" type="ORF">M422DRAFT_194002</name>
</gene>
<organism evidence="2 3">
    <name type="scientific">Sphaerobolus stellatus (strain SS14)</name>
    <dbReference type="NCBI Taxonomy" id="990650"/>
    <lineage>
        <taxon>Eukaryota</taxon>
        <taxon>Fungi</taxon>
        <taxon>Dikarya</taxon>
        <taxon>Basidiomycota</taxon>
        <taxon>Agaricomycotina</taxon>
        <taxon>Agaricomycetes</taxon>
        <taxon>Phallomycetidae</taxon>
        <taxon>Geastrales</taxon>
        <taxon>Sphaerobolaceae</taxon>
        <taxon>Sphaerobolus</taxon>
    </lineage>
</organism>
<accession>A0A0C9UHY8</accession>
<dbReference type="InterPro" id="IPR046700">
    <property type="entry name" value="DUF6570"/>
</dbReference>
<sequence>MLAKEGVRSVDASFIIDLCSECKSSLAQCKMPKFALKNGLYRGHLPVQFRDLTWVEESACSLYRTTSHVTRLFESTSDTLPRKFKGNTCAHQMNFLSTAESLPRAPADVNGMLSVVFVSQAKFDPSKIGDVFAVRKQKIWDFLLWLREHNILYRDIPLRQDIMDEYPENDILPGLAESVI</sequence>
<evidence type="ECO:0000313" key="2">
    <source>
        <dbReference type="EMBL" id="KIJ24996.1"/>
    </source>
</evidence>
<evidence type="ECO:0000259" key="1">
    <source>
        <dbReference type="Pfam" id="PF20209"/>
    </source>
</evidence>
<keyword evidence="3" id="KW-1185">Reference proteome</keyword>
<protein>
    <recommendedName>
        <fullName evidence="1">DUF6570 domain-containing protein</fullName>
    </recommendedName>
</protein>
<dbReference type="OrthoDB" id="3257061at2759"/>
<evidence type="ECO:0000313" key="3">
    <source>
        <dbReference type="Proteomes" id="UP000054279"/>
    </source>
</evidence>
<dbReference type="Pfam" id="PF20209">
    <property type="entry name" value="DUF6570"/>
    <property type="match status" value="1"/>
</dbReference>
<feature type="domain" description="DUF6570" evidence="1">
    <location>
        <begin position="30"/>
        <end position="163"/>
    </location>
</feature>
<dbReference type="Proteomes" id="UP000054279">
    <property type="component" value="Unassembled WGS sequence"/>
</dbReference>
<dbReference type="HOGENOM" id="CLU_090397_2_0_1"/>
<reference evidence="2 3" key="1">
    <citation type="submission" date="2014-06" db="EMBL/GenBank/DDBJ databases">
        <title>Evolutionary Origins and Diversification of the Mycorrhizal Mutualists.</title>
        <authorList>
            <consortium name="DOE Joint Genome Institute"/>
            <consortium name="Mycorrhizal Genomics Consortium"/>
            <person name="Kohler A."/>
            <person name="Kuo A."/>
            <person name="Nagy L.G."/>
            <person name="Floudas D."/>
            <person name="Copeland A."/>
            <person name="Barry K.W."/>
            <person name="Cichocki N."/>
            <person name="Veneault-Fourrey C."/>
            <person name="LaButti K."/>
            <person name="Lindquist E.A."/>
            <person name="Lipzen A."/>
            <person name="Lundell T."/>
            <person name="Morin E."/>
            <person name="Murat C."/>
            <person name="Riley R."/>
            <person name="Ohm R."/>
            <person name="Sun H."/>
            <person name="Tunlid A."/>
            <person name="Henrissat B."/>
            <person name="Grigoriev I.V."/>
            <person name="Hibbett D.S."/>
            <person name="Martin F."/>
        </authorList>
    </citation>
    <scope>NUCLEOTIDE SEQUENCE [LARGE SCALE GENOMIC DNA]</scope>
    <source>
        <strain evidence="2 3">SS14</strain>
    </source>
</reference>